<sequence>MNNNNVDREIQDCITELGKIKLIIDQDKLRSTNQYLTKYSIIRACGSIERAYKGLICDYGNSYDIQTIGTYIYNTVKKSSMNPSYSNMINLLKKFNESWGTELKEKVDNRENSSKLRTSLESLNMVRNQFAHGGNPTITIDDIIEYYSDAIVILEDYEAVLQ</sequence>
<keyword evidence="3" id="KW-1185">Reference proteome</keyword>
<accession>A0A8J8MEG5</accession>
<dbReference type="RefSeq" id="WP_212691221.1">
    <property type="nucleotide sequence ID" value="NZ_CP058561.1"/>
</dbReference>
<protein>
    <recommendedName>
        <fullName evidence="1">RiboL-PSP-HEPN domain-containing protein</fullName>
    </recommendedName>
</protein>
<evidence type="ECO:0000313" key="2">
    <source>
        <dbReference type="EMBL" id="QUH31145.1"/>
    </source>
</evidence>
<proteinExistence type="predicted"/>
<dbReference type="KEGG" id="vgu:HYG85_20355"/>
<gene>
    <name evidence="2" type="ORF">HYG85_20355</name>
</gene>
<dbReference type="AlphaFoldDB" id="A0A8J8MEG5"/>
<organism evidence="2 3">
    <name type="scientific">Vallitalea guaymasensis</name>
    <dbReference type="NCBI Taxonomy" id="1185412"/>
    <lineage>
        <taxon>Bacteria</taxon>
        <taxon>Bacillati</taxon>
        <taxon>Bacillota</taxon>
        <taxon>Clostridia</taxon>
        <taxon>Lachnospirales</taxon>
        <taxon>Vallitaleaceae</taxon>
        <taxon>Vallitalea</taxon>
    </lineage>
</organism>
<feature type="domain" description="RiboL-PSP-HEPN" evidence="1">
    <location>
        <begin position="9"/>
        <end position="158"/>
    </location>
</feature>
<evidence type="ECO:0000313" key="3">
    <source>
        <dbReference type="Proteomes" id="UP000677305"/>
    </source>
</evidence>
<name>A0A8J8MEG5_9FIRM</name>
<evidence type="ECO:0000259" key="1">
    <source>
        <dbReference type="Pfam" id="PF18735"/>
    </source>
</evidence>
<dbReference type="InterPro" id="IPR041519">
    <property type="entry name" value="HEPN_RiboL-PSP"/>
</dbReference>
<dbReference type="Pfam" id="PF18735">
    <property type="entry name" value="HEPN_RiboL-PSP"/>
    <property type="match status" value="1"/>
</dbReference>
<reference evidence="2 3" key="1">
    <citation type="submission" date="2020-07" db="EMBL/GenBank/DDBJ databases">
        <title>Vallitalea guaymasensis genome.</title>
        <authorList>
            <person name="Postec A."/>
        </authorList>
    </citation>
    <scope>NUCLEOTIDE SEQUENCE [LARGE SCALE GENOMIC DNA]</scope>
    <source>
        <strain evidence="2 3">Ra1766G1</strain>
    </source>
</reference>
<dbReference type="EMBL" id="CP058561">
    <property type="protein sequence ID" value="QUH31145.1"/>
    <property type="molecule type" value="Genomic_DNA"/>
</dbReference>
<dbReference type="Proteomes" id="UP000677305">
    <property type="component" value="Chromosome"/>
</dbReference>